<dbReference type="EMBL" id="UOFV01000367">
    <property type="protein sequence ID" value="VAX03049.1"/>
    <property type="molecule type" value="Genomic_DNA"/>
</dbReference>
<dbReference type="InterPro" id="IPR032687">
    <property type="entry name" value="AraC-type_N"/>
</dbReference>
<evidence type="ECO:0000256" key="1">
    <source>
        <dbReference type="ARBA" id="ARBA00023125"/>
    </source>
</evidence>
<dbReference type="Pfam" id="PF12625">
    <property type="entry name" value="Arabinose_bd"/>
    <property type="match status" value="1"/>
</dbReference>
<dbReference type="PANTHER" id="PTHR47894">
    <property type="entry name" value="HTH-TYPE TRANSCRIPTIONAL REGULATOR GADX"/>
    <property type="match status" value="1"/>
</dbReference>
<dbReference type="InterPro" id="IPR018060">
    <property type="entry name" value="HTH_AraC"/>
</dbReference>
<dbReference type="GO" id="GO:0003700">
    <property type="term" value="F:DNA-binding transcription factor activity"/>
    <property type="evidence" value="ECO:0007669"/>
    <property type="project" value="InterPro"/>
</dbReference>
<organism evidence="3">
    <name type="scientific">hydrothermal vent metagenome</name>
    <dbReference type="NCBI Taxonomy" id="652676"/>
    <lineage>
        <taxon>unclassified sequences</taxon>
        <taxon>metagenomes</taxon>
        <taxon>ecological metagenomes</taxon>
    </lineage>
</organism>
<keyword evidence="1" id="KW-0238">DNA-binding</keyword>
<dbReference type="Gene3D" id="1.10.10.60">
    <property type="entry name" value="Homeodomain-like"/>
    <property type="match status" value="1"/>
</dbReference>
<evidence type="ECO:0000313" key="3">
    <source>
        <dbReference type="EMBL" id="VAX03049.1"/>
    </source>
</evidence>
<evidence type="ECO:0000259" key="2">
    <source>
        <dbReference type="SMART" id="SM00342"/>
    </source>
</evidence>
<dbReference type="PANTHER" id="PTHR47894:SF1">
    <property type="entry name" value="HTH-TYPE TRANSCRIPTIONAL REGULATOR VQSM"/>
    <property type="match status" value="1"/>
</dbReference>
<dbReference type="GO" id="GO:0000976">
    <property type="term" value="F:transcription cis-regulatory region binding"/>
    <property type="evidence" value="ECO:0007669"/>
    <property type="project" value="TreeGrafter"/>
</dbReference>
<sequence>MNSCRQVTAVAVVDLARELKRNAIISLDQICALNSRLAGYVVKLENDLDVSELMGMRYPEEWLIALWQMADQAAVDHKAVSVLVGRAISPQTQGLLSRMMFHCDTLENVLDTYLSNIAFVNAAESWVIQRTHDSVALVFRFTPGKQYPRCAVERSMVSLHCLGEHYCQQAIPLDAVEFAYPKPDYSRQLEKQFGCEIIFNSHRHALIMNETVLSQPLPQCNQYMREIFGQKISDLNIQSVPDSTEKKVRDLLENNMPDFCNVDALASELCMSRTTLYRKLKAEGSSFSQLVDEERQKILALRQHVPVATLCDLLGFRDASAYYKARKRWGMPKCS</sequence>
<dbReference type="AlphaFoldDB" id="A0A3B1ABC8"/>
<proteinExistence type="predicted"/>
<feature type="domain" description="HTH araC/xylS-type" evidence="2">
    <location>
        <begin position="259"/>
        <end position="331"/>
    </location>
</feature>
<reference evidence="3" key="1">
    <citation type="submission" date="2018-06" db="EMBL/GenBank/DDBJ databases">
        <authorList>
            <person name="Zhirakovskaya E."/>
        </authorList>
    </citation>
    <scope>NUCLEOTIDE SEQUENCE</scope>
</reference>
<gene>
    <name evidence="3" type="ORF">MNBD_GAMMA19-2300</name>
</gene>
<accession>A0A3B1ABC8</accession>
<name>A0A3B1ABC8_9ZZZZ</name>
<protein>
    <recommendedName>
        <fullName evidence="2">HTH araC/xylS-type domain-containing protein</fullName>
    </recommendedName>
</protein>
<dbReference type="SMART" id="SM00342">
    <property type="entry name" value="HTH_ARAC"/>
    <property type="match status" value="1"/>
</dbReference>
<dbReference type="GO" id="GO:0005829">
    <property type="term" value="C:cytosol"/>
    <property type="evidence" value="ECO:0007669"/>
    <property type="project" value="TreeGrafter"/>
</dbReference>